<feature type="transmembrane region" description="Helical" evidence="1">
    <location>
        <begin position="17"/>
        <end position="35"/>
    </location>
</feature>
<organism evidence="2 3">
    <name type="scientific">Candidatus Yanofskybacteria bacterium RIFCSPHIGHO2_02_FULL_38_22b</name>
    <dbReference type="NCBI Taxonomy" id="1802673"/>
    <lineage>
        <taxon>Bacteria</taxon>
        <taxon>Candidatus Yanofskyibacteriota</taxon>
    </lineage>
</organism>
<keyword evidence="1" id="KW-0812">Transmembrane</keyword>
<gene>
    <name evidence="2" type="ORF">A3B86_04320</name>
</gene>
<evidence type="ECO:0000256" key="1">
    <source>
        <dbReference type="SAM" id="Phobius"/>
    </source>
</evidence>
<dbReference type="EMBL" id="MGJN01000020">
    <property type="protein sequence ID" value="OGN06314.1"/>
    <property type="molecule type" value="Genomic_DNA"/>
</dbReference>
<evidence type="ECO:0000313" key="2">
    <source>
        <dbReference type="EMBL" id="OGN06314.1"/>
    </source>
</evidence>
<accession>A0A1F8EZL1</accession>
<name>A0A1F8EZL1_9BACT</name>
<keyword evidence="1" id="KW-0472">Membrane</keyword>
<dbReference type="Proteomes" id="UP000176834">
    <property type="component" value="Unassembled WGS sequence"/>
</dbReference>
<keyword evidence="1" id="KW-1133">Transmembrane helix</keyword>
<comment type="caution">
    <text evidence="2">The sequence shown here is derived from an EMBL/GenBank/DDBJ whole genome shotgun (WGS) entry which is preliminary data.</text>
</comment>
<sequence>MSLLNDIRKQPRHVREIMFGLCVIITVFFIGMIWFRSFEENVFVMLNTDENIQAKFYAEREKNAPIYANLTKAMGELRAAIYSTLGFIDDYSSKGVINIESDLSGKAYKLPISEDK</sequence>
<evidence type="ECO:0000313" key="3">
    <source>
        <dbReference type="Proteomes" id="UP000176834"/>
    </source>
</evidence>
<reference evidence="2 3" key="1">
    <citation type="journal article" date="2016" name="Nat. Commun.">
        <title>Thousands of microbial genomes shed light on interconnected biogeochemical processes in an aquifer system.</title>
        <authorList>
            <person name="Anantharaman K."/>
            <person name="Brown C.T."/>
            <person name="Hug L.A."/>
            <person name="Sharon I."/>
            <person name="Castelle C.J."/>
            <person name="Probst A.J."/>
            <person name="Thomas B.C."/>
            <person name="Singh A."/>
            <person name="Wilkins M.J."/>
            <person name="Karaoz U."/>
            <person name="Brodie E.L."/>
            <person name="Williams K.H."/>
            <person name="Hubbard S.S."/>
            <person name="Banfield J.F."/>
        </authorList>
    </citation>
    <scope>NUCLEOTIDE SEQUENCE [LARGE SCALE GENOMIC DNA]</scope>
</reference>
<proteinExistence type="predicted"/>
<dbReference type="AlphaFoldDB" id="A0A1F8EZL1"/>
<protein>
    <submittedName>
        <fullName evidence="2">Uncharacterized protein</fullName>
    </submittedName>
</protein>